<sequence length="434" mass="49149">MLKIKKIITGCLLLSVSSLASVSWAEVDSRLGDSLTPLGAEPFANSDKSIPAWSGQSDMAAVKQDKPLFTITAANMEQYKDKLTEGQIALFKRYPETFKMPVYPSRRTAVYPQRIYDNTKKATATAELLADGKGFKGAYDAYPFPVPENGLEALWNHIVRYRGEYIERPTIEAVVERDGFADYGVSTDKVLFNYNQPDGSEAELDNILFYYLSLNDDGSAALVHETQDQVSEPRLAWGYLPGLRRVRRAPVLSYDTPIIAGLRTADDTDMYNGAPDFYNWELKGKKEVFIPYNNQRLLENAPDYEELLTAGHINPEYTRYELHRVWVVDGKLKDGARHIYGQRTLYLDEDSWGAAVVDQYDNRGQLWKVSIAYLANYAAVPTTWTTWDVFHDLSSGRYHVQGIAQQESKKIAFDVDSPGKKQFTPASLRRMGRR</sequence>
<evidence type="ECO:0000256" key="1">
    <source>
        <dbReference type="SAM" id="SignalP"/>
    </source>
</evidence>
<dbReference type="Pfam" id="PF07044">
    <property type="entry name" value="DUF1329"/>
    <property type="match status" value="1"/>
</dbReference>
<gene>
    <name evidence="2" type="ORF">EHSB41UT_04683</name>
</gene>
<reference evidence="2 3" key="1">
    <citation type="submission" date="2017-03" db="EMBL/GenBank/DDBJ databases">
        <authorList>
            <person name="Afonso C.L."/>
            <person name="Miller P.J."/>
            <person name="Scott M.A."/>
            <person name="Spackman E."/>
            <person name="Goraichik I."/>
            <person name="Dimitrov K.M."/>
            <person name="Suarez D.L."/>
            <person name="Swayne D.E."/>
        </authorList>
    </citation>
    <scope>NUCLEOTIDE SEQUENCE [LARGE SCALE GENOMIC DNA]</scope>
    <source>
        <strain evidence="2">SB41UT1</strain>
    </source>
</reference>
<dbReference type="EMBL" id="FWPT01000018">
    <property type="protein sequence ID" value="SMA50865.1"/>
    <property type="molecule type" value="Genomic_DNA"/>
</dbReference>
<feature type="signal peptide" evidence="1">
    <location>
        <begin position="1"/>
        <end position="20"/>
    </location>
</feature>
<feature type="chain" id="PRO_5012710757" description="DUF1329 domain-containing protein" evidence="1">
    <location>
        <begin position="21"/>
        <end position="434"/>
    </location>
</feature>
<evidence type="ECO:0000313" key="3">
    <source>
        <dbReference type="Proteomes" id="UP000196573"/>
    </source>
</evidence>
<keyword evidence="3" id="KW-1185">Reference proteome</keyword>
<organism evidence="2 3">
    <name type="scientific">Parendozoicomonas haliclonae</name>
    <dbReference type="NCBI Taxonomy" id="1960125"/>
    <lineage>
        <taxon>Bacteria</taxon>
        <taxon>Pseudomonadati</taxon>
        <taxon>Pseudomonadota</taxon>
        <taxon>Gammaproteobacteria</taxon>
        <taxon>Oceanospirillales</taxon>
        <taxon>Endozoicomonadaceae</taxon>
        <taxon>Parendozoicomonas</taxon>
    </lineage>
</organism>
<dbReference type="OrthoDB" id="178023at2"/>
<dbReference type="CDD" id="cd16329">
    <property type="entry name" value="LolA_like"/>
    <property type="match status" value="1"/>
</dbReference>
<dbReference type="Gene3D" id="2.50.20.10">
    <property type="entry name" value="Lipoprotein localisation LolA/LolB/LppX"/>
    <property type="match status" value="1"/>
</dbReference>
<proteinExistence type="predicted"/>
<evidence type="ECO:0008006" key="4">
    <source>
        <dbReference type="Google" id="ProtNLM"/>
    </source>
</evidence>
<dbReference type="InterPro" id="IPR010752">
    <property type="entry name" value="DUF1329"/>
</dbReference>
<dbReference type="AlphaFoldDB" id="A0A1X7ARK7"/>
<evidence type="ECO:0000313" key="2">
    <source>
        <dbReference type="EMBL" id="SMA50865.1"/>
    </source>
</evidence>
<accession>A0A1X7ARK7</accession>
<dbReference type="RefSeq" id="WP_087113306.1">
    <property type="nucleotide sequence ID" value="NZ_CBCSCN010000020.1"/>
</dbReference>
<dbReference type="Proteomes" id="UP000196573">
    <property type="component" value="Unassembled WGS sequence"/>
</dbReference>
<name>A0A1X7ARK7_9GAMM</name>
<keyword evidence="1" id="KW-0732">Signal</keyword>
<protein>
    <recommendedName>
        <fullName evidence="4">DUF1329 domain-containing protein</fullName>
    </recommendedName>
</protein>